<evidence type="ECO:0000256" key="6">
    <source>
        <dbReference type="RuleBase" id="RU000320"/>
    </source>
</evidence>
<evidence type="ECO:0000256" key="2">
    <source>
        <dbReference type="ARBA" id="ARBA00022692"/>
    </source>
</evidence>
<evidence type="ECO:0000256" key="4">
    <source>
        <dbReference type="ARBA" id="ARBA00023136"/>
    </source>
</evidence>
<dbReference type="HAMAP" id="MF_00445">
    <property type="entry name" value="NDH1_NuoN_1"/>
    <property type="match status" value="1"/>
</dbReference>
<dbReference type="NCBIfam" id="NF004442">
    <property type="entry name" value="PRK05777.1-5"/>
    <property type="match status" value="1"/>
</dbReference>
<feature type="domain" description="NADH:quinone oxidoreductase/Mrp antiporter transmembrane" evidence="7">
    <location>
        <begin position="155"/>
        <end position="456"/>
    </location>
</feature>
<reference evidence="9" key="1">
    <citation type="journal article" date="2019" name="Int. J. Syst. Evol. Microbiol.">
        <title>The Global Catalogue of Microorganisms (GCM) 10K type strain sequencing project: providing services to taxonomists for standard genome sequencing and annotation.</title>
        <authorList>
            <consortium name="The Broad Institute Genomics Platform"/>
            <consortium name="The Broad Institute Genome Sequencing Center for Infectious Disease"/>
            <person name="Wu L."/>
            <person name="Ma J."/>
        </authorList>
    </citation>
    <scope>NUCLEOTIDE SEQUENCE [LARGE SCALE GENOMIC DNA]</scope>
    <source>
        <strain evidence="9">JCM 18715</strain>
    </source>
</reference>
<comment type="catalytic activity">
    <reaction evidence="5">
        <text>a quinone + NADH + 5 H(+)(in) = a quinol + NAD(+) + 4 H(+)(out)</text>
        <dbReference type="Rhea" id="RHEA:57888"/>
        <dbReference type="ChEBI" id="CHEBI:15378"/>
        <dbReference type="ChEBI" id="CHEBI:24646"/>
        <dbReference type="ChEBI" id="CHEBI:57540"/>
        <dbReference type="ChEBI" id="CHEBI:57945"/>
        <dbReference type="ChEBI" id="CHEBI:132124"/>
    </reaction>
</comment>
<dbReference type="Proteomes" id="UP001500547">
    <property type="component" value="Unassembled WGS sequence"/>
</dbReference>
<comment type="caution">
    <text evidence="8">The sequence shown here is derived from an EMBL/GenBank/DDBJ whole genome shotgun (WGS) entry which is preliminary data.</text>
</comment>
<dbReference type="Pfam" id="PF00361">
    <property type="entry name" value="Proton_antipo_M"/>
    <property type="match status" value="1"/>
</dbReference>
<feature type="transmembrane region" description="Helical" evidence="5">
    <location>
        <begin position="38"/>
        <end position="60"/>
    </location>
</feature>
<gene>
    <name evidence="5 8" type="primary">nuoN</name>
    <name evidence="8" type="ORF">GCM10025770_03990</name>
</gene>
<sequence>MEFQIPDFYPALTEIFLSSAALLILLIVSFVRQGAGQVAYKLSQVSLIIAAVLAASPILINIDFGLMFGGESWTLDGAGITFGQQCATSGKMCFTFGQMFVNDGLAIVLKPLALIAVSLSLLYGRRYVSDRRLDTAEYYLLVLFSALGILVMISAGSLLTIYLGLEMLSLSSYALVAINRDSVQSTEAGMKYFVLGALASGLLLYGISMVYGATQTLNIIDVARALVEQQANNTIMVFGMVFVVAGVAFKLGAAPFHMWIPDVYQGAPTSVTLLLGAAPKLAAFAMAFRMIAIAFWAFAEQWQHMLMLLAAASIVLGNVAAIAQTNIKRMLAYSAISHMGFMLLGLTSGVVNGDSYHAGNAYAASLFYVVTYVLTTLAAFGILMLMTRSGFEAENIDDFKGLNRRSSWWAGMMAVVMFSMAGIPFFVGFFAKFLVLQFVVATDHLWLAVLAVMMSLVGAFYYLRVVKLMFFDEPVETAPIMGGIGVKIALSLNVLMLAVLGLFPHLSMSILSIVMNGSF</sequence>
<feature type="transmembrane region" description="Helical" evidence="5">
    <location>
        <begin position="12"/>
        <end position="31"/>
    </location>
</feature>
<keyword evidence="5" id="KW-1278">Translocase</keyword>
<evidence type="ECO:0000313" key="8">
    <source>
        <dbReference type="EMBL" id="GAA5158833.1"/>
    </source>
</evidence>
<keyword evidence="5" id="KW-0520">NAD</keyword>
<name>A0ABP9Q8Z7_9RHOO</name>
<evidence type="ECO:0000256" key="3">
    <source>
        <dbReference type="ARBA" id="ARBA00022989"/>
    </source>
</evidence>
<organism evidence="8 9">
    <name type="scientific">Viridibacterium curvum</name>
    <dbReference type="NCBI Taxonomy" id="1101404"/>
    <lineage>
        <taxon>Bacteria</taxon>
        <taxon>Pseudomonadati</taxon>
        <taxon>Pseudomonadota</taxon>
        <taxon>Betaproteobacteria</taxon>
        <taxon>Rhodocyclales</taxon>
        <taxon>Rhodocyclaceae</taxon>
        <taxon>Viridibacterium</taxon>
    </lineage>
</organism>
<dbReference type="RefSeq" id="WP_345531155.1">
    <property type="nucleotide sequence ID" value="NZ_BAABLD010000002.1"/>
</dbReference>
<evidence type="ECO:0000259" key="7">
    <source>
        <dbReference type="Pfam" id="PF00361"/>
    </source>
</evidence>
<comment type="similarity">
    <text evidence="5">Belongs to the complex I subunit 2 family.</text>
</comment>
<keyword evidence="5" id="KW-1003">Cell membrane</keyword>
<feature type="transmembrane region" description="Helical" evidence="5">
    <location>
        <begin position="484"/>
        <end position="506"/>
    </location>
</feature>
<dbReference type="EC" id="7.1.1.-" evidence="5"/>
<proteinExistence type="inferred from homology"/>
<dbReference type="NCBIfam" id="TIGR01770">
    <property type="entry name" value="NDH_I_N"/>
    <property type="match status" value="1"/>
</dbReference>
<feature type="transmembrane region" description="Helical" evidence="5">
    <location>
        <begin position="445"/>
        <end position="463"/>
    </location>
</feature>
<keyword evidence="3 5" id="KW-1133">Transmembrane helix</keyword>
<dbReference type="PANTHER" id="PTHR22773">
    <property type="entry name" value="NADH DEHYDROGENASE"/>
    <property type="match status" value="1"/>
</dbReference>
<feature type="transmembrane region" description="Helical" evidence="5">
    <location>
        <begin position="234"/>
        <end position="260"/>
    </location>
</feature>
<evidence type="ECO:0000256" key="1">
    <source>
        <dbReference type="ARBA" id="ARBA00004127"/>
    </source>
</evidence>
<keyword evidence="5" id="KW-0813">Transport</keyword>
<dbReference type="PRINTS" id="PR01434">
    <property type="entry name" value="NADHDHGNASE5"/>
</dbReference>
<dbReference type="InterPro" id="IPR001750">
    <property type="entry name" value="ND/Mrp_TM"/>
</dbReference>
<keyword evidence="5" id="KW-0874">Quinone</keyword>
<evidence type="ECO:0000256" key="5">
    <source>
        <dbReference type="HAMAP-Rule" id="MF_00445"/>
    </source>
</evidence>
<keyword evidence="2 5" id="KW-0812">Transmembrane</keyword>
<evidence type="ECO:0000313" key="9">
    <source>
        <dbReference type="Proteomes" id="UP001500547"/>
    </source>
</evidence>
<feature type="transmembrane region" description="Helical" evidence="5">
    <location>
        <begin position="281"/>
        <end position="299"/>
    </location>
</feature>
<protein>
    <recommendedName>
        <fullName evidence="5">NADH-quinone oxidoreductase subunit N</fullName>
        <ecNumber evidence="5">7.1.1.-</ecNumber>
    </recommendedName>
    <alternativeName>
        <fullName evidence="5">NADH dehydrogenase I subunit N</fullName>
    </alternativeName>
    <alternativeName>
        <fullName evidence="5">NDH-1 subunit N</fullName>
    </alternativeName>
</protein>
<feature type="transmembrane region" description="Helical" evidence="5">
    <location>
        <begin position="104"/>
        <end position="124"/>
    </location>
</feature>
<dbReference type="InterPro" id="IPR010096">
    <property type="entry name" value="NADH-Q_OxRdtase_suN/2"/>
</dbReference>
<feature type="transmembrane region" description="Helical" evidence="5">
    <location>
        <begin position="305"/>
        <end position="323"/>
    </location>
</feature>
<feature type="transmembrane region" description="Helical" evidence="5">
    <location>
        <begin position="363"/>
        <end position="387"/>
    </location>
</feature>
<comment type="subunit">
    <text evidence="5">NDH-1 is composed of 14 different subunits. Subunits NuoA, H, J, K, L, M, N constitute the membrane sector of the complex.</text>
</comment>
<comment type="function">
    <text evidence="5">NDH-1 shuttles electrons from NADH, via FMN and iron-sulfur (Fe-S) centers, to quinones in the respiratory chain. The immediate electron acceptor for the enzyme in this species is believed to be ubiquinone. Couples the redox reaction to proton translocation (for every two electrons transferred, four hydrogen ions are translocated across the cytoplasmic membrane), and thus conserves the redox energy in a proton gradient.</text>
</comment>
<accession>A0ABP9Q8Z7</accession>
<dbReference type="EMBL" id="BAABLD010000002">
    <property type="protein sequence ID" value="GAA5158833.1"/>
    <property type="molecule type" value="Genomic_DNA"/>
</dbReference>
<comment type="subcellular location">
    <subcellularLocation>
        <location evidence="5">Cell membrane</location>
        <topology evidence="5">Multi-pass membrane protein</topology>
    </subcellularLocation>
    <subcellularLocation>
        <location evidence="1">Endomembrane system</location>
        <topology evidence="1">Multi-pass membrane protein</topology>
    </subcellularLocation>
    <subcellularLocation>
        <location evidence="6">Membrane</location>
        <topology evidence="6">Multi-pass membrane protein</topology>
    </subcellularLocation>
</comment>
<keyword evidence="5" id="KW-0830">Ubiquinone</keyword>
<feature type="transmembrane region" description="Helical" evidence="5">
    <location>
        <begin position="408"/>
        <end position="433"/>
    </location>
</feature>
<keyword evidence="9" id="KW-1185">Reference proteome</keyword>
<feature type="transmembrane region" description="Helical" evidence="5">
    <location>
        <begin position="136"/>
        <end position="155"/>
    </location>
</feature>
<feature type="transmembrane region" description="Helical" evidence="5">
    <location>
        <begin position="330"/>
        <end position="351"/>
    </location>
</feature>
<keyword evidence="4 5" id="KW-0472">Membrane</keyword>
<feature type="transmembrane region" description="Helical" evidence="5">
    <location>
        <begin position="192"/>
        <end position="214"/>
    </location>
</feature>